<feature type="transmembrane region" description="Helical" evidence="7">
    <location>
        <begin position="298"/>
        <end position="320"/>
    </location>
</feature>
<feature type="transmembrane region" description="Helical" evidence="7">
    <location>
        <begin position="606"/>
        <end position="629"/>
    </location>
</feature>
<dbReference type="PROSITE" id="PS50156">
    <property type="entry name" value="SSD"/>
    <property type="match status" value="1"/>
</dbReference>
<accession>A0ABQ4DX80</accession>
<evidence type="ECO:0000256" key="2">
    <source>
        <dbReference type="ARBA" id="ARBA00010157"/>
    </source>
</evidence>
<dbReference type="EMBL" id="BONW01000008">
    <property type="protein sequence ID" value="GIG87060.1"/>
    <property type="molecule type" value="Genomic_DNA"/>
</dbReference>
<evidence type="ECO:0000256" key="6">
    <source>
        <dbReference type="ARBA" id="ARBA00023136"/>
    </source>
</evidence>
<feature type="domain" description="SSD" evidence="8">
    <location>
        <begin position="194"/>
        <end position="319"/>
    </location>
</feature>
<reference evidence="9 10" key="1">
    <citation type="submission" date="2021-01" db="EMBL/GenBank/DDBJ databases">
        <title>Whole genome shotgun sequence of Plantactinospora endophytica NBRC 110450.</title>
        <authorList>
            <person name="Komaki H."/>
            <person name="Tamura T."/>
        </authorList>
    </citation>
    <scope>NUCLEOTIDE SEQUENCE [LARGE SCALE GENOMIC DNA]</scope>
    <source>
        <strain evidence="9 10">NBRC 110450</strain>
    </source>
</reference>
<dbReference type="RefSeq" id="WP_203865642.1">
    <property type="nucleotide sequence ID" value="NZ_BONW01000008.1"/>
</dbReference>
<sequence length="702" mass="72473">MLGLITGYAIRRPVVVLLLWLVVLVGGIGVGVGVFERLVADVGGVPGSESDVGVERLAEAPPEPVRLTAVITGVPATDPAVRASADAAVAEVRTMPGIAEVSDPLPSPGTGQALLISVTLTPGDGEADAAETAAARLHRIEAPSVAVGGGPITDQEFGSQAQQDVARAEALSMPVVLVLLLLIFGGLVAAGLPLLVAVVGIGGTFGVLYAFSLVSDVSVYAVQVTTMLSVGLAVDYALLMVSRFREERVTAPDVPTAVARTAATAGRTVLFAGLTVAVALTGLLVFPDPFLRSMGLAGAAVVAVDMLAALTLLPALLVLVGRRIPAAKPRTRAGVFARLAGLVQRRPVLTLVATVGVMGTLAVPVLDLRLSTGDPRLLPTSTQTRQMWDALGTHFPERTAPSDIVVLAPVPATDPELARLRARVAGVPGVTRVETVPAGPELTVLRAAPAAPPEEAAARTTVSAIRALPAPFEVVVTGNAARLVDYRQMLADRLPWAILVVVLATLVLLFALTGSVLLPVKAVLTNVLSLGAALGAVVWVFQQGHLAGLFGTVRLDSTHLTVPVLVGAIAFGLSVDYEVFLLSRIRERWLAGADPQRAVAEGLQRTGAIVTSAALLLVVVFAGFLVGGFVPVKAIGLGLVLAIALDATLVRMLLVPATMTLLGRYNWAAPGPLRRLHARIELREAEPSTPEPAAEPAAALSR</sequence>
<keyword evidence="10" id="KW-1185">Reference proteome</keyword>
<feature type="transmembrane region" description="Helical" evidence="7">
    <location>
        <begin position="523"/>
        <end position="542"/>
    </location>
</feature>
<name>A0ABQ4DX80_9ACTN</name>
<organism evidence="9 10">
    <name type="scientific">Plantactinospora endophytica</name>
    <dbReference type="NCBI Taxonomy" id="673535"/>
    <lineage>
        <taxon>Bacteria</taxon>
        <taxon>Bacillati</taxon>
        <taxon>Actinomycetota</taxon>
        <taxon>Actinomycetes</taxon>
        <taxon>Micromonosporales</taxon>
        <taxon>Micromonosporaceae</taxon>
        <taxon>Plantactinospora</taxon>
    </lineage>
</organism>
<evidence type="ECO:0000313" key="9">
    <source>
        <dbReference type="EMBL" id="GIG87060.1"/>
    </source>
</evidence>
<feature type="transmembrane region" description="Helical" evidence="7">
    <location>
        <begin position="562"/>
        <end position="585"/>
    </location>
</feature>
<comment type="caution">
    <text evidence="9">The sequence shown here is derived from an EMBL/GenBank/DDBJ whole genome shotgun (WGS) entry which is preliminary data.</text>
</comment>
<dbReference type="SUPFAM" id="SSF82866">
    <property type="entry name" value="Multidrug efflux transporter AcrB transmembrane domain"/>
    <property type="match status" value="2"/>
</dbReference>
<dbReference type="PANTHER" id="PTHR33406">
    <property type="entry name" value="MEMBRANE PROTEIN MJ1562-RELATED"/>
    <property type="match status" value="1"/>
</dbReference>
<dbReference type="InterPro" id="IPR050545">
    <property type="entry name" value="Mycobact_MmpL"/>
</dbReference>
<evidence type="ECO:0000313" key="10">
    <source>
        <dbReference type="Proteomes" id="UP000646749"/>
    </source>
</evidence>
<evidence type="ECO:0000256" key="4">
    <source>
        <dbReference type="ARBA" id="ARBA00022692"/>
    </source>
</evidence>
<comment type="subcellular location">
    <subcellularLocation>
        <location evidence="1">Cell membrane</location>
        <topology evidence="1">Multi-pass membrane protein</topology>
    </subcellularLocation>
</comment>
<feature type="transmembrane region" description="Helical" evidence="7">
    <location>
        <begin position="635"/>
        <end position="654"/>
    </location>
</feature>
<evidence type="ECO:0000256" key="5">
    <source>
        <dbReference type="ARBA" id="ARBA00022989"/>
    </source>
</evidence>
<feature type="transmembrane region" description="Helical" evidence="7">
    <location>
        <begin position="220"/>
        <end position="239"/>
    </location>
</feature>
<evidence type="ECO:0000256" key="1">
    <source>
        <dbReference type="ARBA" id="ARBA00004651"/>
    </source>
</evidence>
<protein>
    <submittedName>
        <fullName evidence="9">Membrane protein</fullName>
    </submittedName>
</protein>
<feature type="transmembrane region" description="Helical" evidence="7">
    <location>
        <begin position="269"/>
        <end position="286"/>
    </location>
</feature>
<comment type="similarity">
    <text evidence="2">Belongs to the resistance-nodulation-cell division (RND) (TC 2.A.6) family. MmpL subfamily.</text>
</comment>
<feature type="transmembrane region" description="Helical" evidence="7">
    <location>
        <begin position="348"/>
        <end position="366"/>
    </location>
</feature>
<dbReference type="InterPro" id="IPR000731">
    <property type="entry name" value="SSD"/>
</dbReference>
<keyword evidence="4 7" id="KW-0812">Transmembrane</keyword>
<evidence type="ECO:0000259" key="8">
    <source>
        <dbReference type="PROSITE" id="PS50156"/>
    </source>
</evidence>
<dbReference type="Pfam" id="PF03176">
    <property type="entry name" value="MMPL"/>
    <property type="match status" value="2"/>
</dbReference>
<evidence type="ECO:0000256" key="7">
    <source>
        <dbReference type="SAM" id="Phobius"/>
    </source>
</evidence>
<evidence type="ECO:0000256" key="3">
    <source>
        <dbReference type="ARBA" id="ARBA00022475"/>
    </source>
</evidence>
<feature type="transmembrane region" description="Helical" evidence="7">
    <location>
        <begin position="175"/>
        <end position="208"/>
    </location>
</feature>
<dbReference type="Proteomes" id="UP000646749">
    <property type="component" value="Unassembled WGS sequence"/>
</dbReference>
<feature type="transmembrane region" description="Helical" evidence="7">
    <location>
        <begin position="496"/>
        <end position="518"/>
    </location>
</feature>
<keyword evidence="3" id="KW-1003">Cell membrane</keyword>
<keyword evidence="5 7" id="KW-1133">Transmembrane helix</keyword>
<dbReference type="InterPro" id="IPR004869">
    <property type="entry name" value="MMPL_dom"/>
</dbReference>
<dbReference type="Gene3D" id="1.20.1640.10">
    <property type="entry name" value="Multidrug efflux transporter AcrB transmembrane domain"/>
    <property type="match status" value="2"/>
</dbReference>
<gene>
    <name evidence="9" type="ORF">Pen02_19960</name>
</gene>
<keyword evidence="6 7" id="KW-0472">Membrane</keyword>
<proteinExistence type="inferred from homology"/>
<feature type="transmembrane region" description="Helical" evidence="7">
    <location>
        <begin position="14"/>
        <end position="35"/>
    </location>
</feature>
<dbReference type="PANTHER" id="PTHR33406:SF11">
    <property type="entry name" value="MEMBRANE PROTEIN SCO6666-RELATED"/>
    <property type="match status" value="1"/>
</dbReference>